<proteinExistence type="predicted"/>
<gene>
    <name evidence="1" type="ORF">ACFFVD_08415</name>
</gene>
<dbReference type="EMBL" id="JBHMDY010000004">
    <property type="protein sequence ID" value="MFB9259823.1"/>
    <property type="molecule type" value="Genomic_DNA"/>
</dbReference>
<protein>
    <submittedName>
        <fullName evidence="1">Uncharacterized protein</fullName>
    </submittedName>
</protein>
<sequence length="104" mass="9746">MSYPSWSAPPPGVEAAEGAAVHWGAVKVVVGGNREVLGGQGGPDPGGVLEAVGAPVQCPERHGSAGGGADGVAGEALHGAGALLQAGLGDHHAVASAESVGPAG</sequence>
<name>A0ABV5JQ32_9ACTN</name>
<dbReference type="RefSeq" id="WP_386848356.1">
    <property type="nucleotide sequence ID" value="NZ_JBHUOH010000001.1"/>
</dbReference>
<comment type="caution">
    <text evidence="1">The sequence shown here is derived from an EMBL/GenBank/DDBJ whole genome shotgun (WGS) entry which is preliminary data.</text>
</comment>
<reference evidence="1 2" key="1">
    <citation type="submission" date="2024-09" db="EMBL/GenBank/DDBJ databases">
        <authorList>
            <person name="Sun Q."/>
            <person name="Mori K."/>
        </authorList>
    </citation>
    <scope>NUCLEOTIDE SEQUENCE [LARGE SCALE GENOMIC DNA]</scope>
    <source>
        <strain evidence="1 2">CCM 7659</strain>
    </source>
</reference>
<evidence type="ECO:0000313" key="2">
    <source>
        <dbReference type="Proteomes" id="UP001589700"/>
    </source>
</evidence>
<accession>A0ABV5JQ32</accession>
<dbReference type="Proteomes" id="UP001589700">
    <property type="component" value="Unassembled WGS sequence"/>
</dbReference>
<keyword evidence="2" id="KW-1185">Reference proteome</keyword>
<evidence type="ECO:0000313" key="1">
    <source>
        <dbReference type="EMBL" id="MFB9259823.1"/>
    </source>
</evidence>
<organism evidence="1 2">
    <name type="scientific">Dietzia aerolata</name>
    <dbReference type="NCBI Taxonomy" id="595984"/>
    <lineage>
        <taxon>Bacteria</taxon>
        <taxon>Bacillati</taxon>
        <taxon>Actinomycetota</taxon>
        <taxon>Actinomycetes</taxon>
        <taxon>Mycobacteriales</taxon>
        <taxon>Dietziaceae</taxon>
        <taxon>Dietzia</taxon>
    </lineage>
</organism>